<dbReference type="Pfam" id="PF04434">
    <property type="entry name" value="SWIM"/>
    <property type="match status" value="1"/>
</dbReference>
<evidence type="ECO:0000256" key="3">
    <source>
        <dbReference type="ARBA" id="ARBA00022833"/>
    </source>
</evidence>
<feature type="domain" description="SWIM-type" evidence="7">
    <location>
        <begin position="291"/>
        <end position="323"/>
    </location>
</feature>
<evidence type="ECO:0000256" key="4">
    <source>
        <dbReference type="PROSITE-ProRule" id="PRU00047"/>
    </source>
</evidence>
<evidence type="ECO:0000313" key="8">
    <source>
        <dbReference type="EMBL" id="KAL0005358.1"/>
    </source>
</evidence>
<dbReference type="Pfam" id="PF10551">
    <property type="entry name" value="MULE"/>
    <property type="match status" value="1"/>
</dbReference>
<dbReference type="SMART" id="SM00575">
    <property type="entry name" value="ZnF_PMZ"/>
    <property type="match status" value="1"/>
</dbReference>
<evidence type="ECO:0000313" key="9">
    <source>
        <dbReference type="Proteomes" id="UP001459277"/>
    </source>
</evidence>
<dbReference type="InterPro" id="IPR007527">
    <property type="entry name" value="Znf_SWIM"/>
</dbReference>
<protein>
    <recommendedName>
        <fullName evidence="10">SWIM-type domain-containing protein</fullName>
    </recommendedName>
</protein>
<keyword evidence="2 4" id="KW-0863">Zinc-finger</keyword>
<proteinExistence type="predicted"/>
<evidence type="ECO:0000256" key="2">
    <source>
        <dbReference type="ARBA" id="ARBA00022771"/>
    </source>
</evidence>
<keyword evidence="1" id="KW-0479">Metal-binding</keyword>
<accession>A0AAW2D444</accession>
<dbReference type="PROSITE" id="PS50966">
    <property type="entry name" value="ZF_SWIM"/>
    <property type="match status" value="1"/>
</dbReference>
<feature type="region of interest" description="Disordered" evidence="5">
    <location>
        <begin position="358"/>
        <end position="394"/>
    </location>
</feature>
<feature type="domain" description="CCHC-type" evidence="6">
    <location>
        <begin position="400"/>
        <end position="415"/>
    </location>
</feature>
<dbReference type="AlphaFoldDB" id="A0AAW2D444"/>
<evidence type="ECO:0000256" key="5">
    <source>
        <dbReference type="SAM" id="MobiDB-lite"/>
    </source>
</evidence>
<dbReference type="PANTHER" id="PTHR31973:SF187">
    <property type="entry name" value="MUTATOR TRANSPOSASE MUDRA PROTEIN"/>
    <property type="match status" value="1"/>
</dbReference>
<dbReference type="GO" id="GO:0008270">
    <property type="term" value="F:zinc ion binding"/>
    <property type="evidence" value="ECO:0007669"/>
    <property type="project" value="UniProtKB-KW"/>
</dbReference>
<dbReference type="InterPro" id="IPR006564">
    <property type="entry name" value="Znf_PMZ"/>
</dbReference>
<dbReference type="GO" id="GO:0003676">
    <property type="term" value="F:nucleic acid binding"/>
    <property type="evidence" value="ECO:0007669"/>
    <property type="project" value="InterPro"/>
</dbReference>
<comment type="caution">
    <text evidence="8">The sequence shown here is derived from an EMBL/GenBank/DDBJ whole genome shotgun (WGS) entry which is preliminary data.</text>
</comment>
<dbReference type="InterPro" id="IPR001878">
    <property type="entry name" value="Znf_CCHC"/>
</dbReference>
<keyword evidence="9" id="KW-1185">Reference proteome</keyword>
<keyword evidence="3" id="KW-0862">Zinc</keyword>
<dbReference type="PANTHER" id="PTHR31973">
    <property type="entry name" value="POLYPROTEIN, PUTATIVE-RELATED"/>
    <property type="match status" value="1"/>
</dbReference>
<feature type="compositionally biased region" description="Basic residues" evidence="5">
    <location>
        <begin position="368"/>
        <end position="381"/>
    </location>
</feature>
<evidence type="ECO:0000259" key="6">
    <source>
        <dbReference type="PROSITE" id="PS50158"/>
    </source>
</evidence>
<evidence type="ECO:0000259" key="7">
    <source>
        <dbReference type="PROSITE" id="PS50966"/>
    </source>
</evidence>
<dbReference type="PROSITE" id="PS50158">
    <property type="entry name" value="ZF_CCHC"/>
    <property type="match status" value="1"/>
</dbReference>
<sequence>MKTHTFNEGDLAAEMDLHTGVPYFERLYICWAGCKDGFLAGCKPLIGLDACHLKHKVGGQLMVAVARDPNEEYFPLAVAMVEAKTKDSWTWFINLLLADIGDSKRWAFITDQQKGLVQAFADNWPHYEHRICCRHLYNNLRKQHPGLLIRDLFWKAAKATYAQEFERLLNETKDVDEGAYFWLKGHTTTMWARHMFRSDGLTDTVLNNMCESFNSRIIKFRGKPIISMLEDIRLYLMNRSQQNRLSILKVESELCPKVCKRLHREKIGSSRWLACWASDTRFEVKNGLVIFIVDLSKRTCSCRKWDISGIPCCHAISCIFFNREAAEKYTDDYYRVSTYKACYEPVIDPINGQNMWTSTGLPPVQPPIKRRPPGRPKKKRVREPNELSKGHSKGLGIAKRCKSCGKIGHNKRSCKGEVGGNSSLPTAAASGQTEGVLGQNRQVTVVMVIEQVEWPSMIQINQEYHLPTGQPTTVQQPPIQLEAVHPPTIQPTTVQQPHIHLEAVHPLTIQPTAVQQPPIHLGAMHPLTLQHPRGGRE</sequence>
<organism evidence="8 9">
    <name type="scientific">Lithocarpus litseifolius</name>
    <dbReference type="NCBI Taxonomy" id="425828"/>
    <lineage>
        <taxon>Eukaryota</taxon>
        <taxon>Viridiplantae</taxon>
        <taxon>Streptophyta</taxon>
        <taxon>Embryophyta</taxon>
        <taxon>Tracheophyta</taxon>
        <taxon>Spermatophyta</taxon>
        <taxon>Magnoliopsida</taxon>
        <taxon>eudicotyledons</taxon>
        <taxon>Gunneridae</taxon>
        <taxon>Pentapetalae</taxon>
        <taxon>rosids</taxon>
        <taxon>fabids</taxon>
        <taxon>Fagales</taxon>
        <taxon>Fagaceae</taxon>
        <taxon>Lithocarpus</taxon>
    </lineage>
</organism>
<dbReference type="EMBL" id="JAZDWU010000004">
    <property type="protein sequence ID" value="KAL0005358.1"/>
    <property type="molecule type" value="Genomic_DNA"/>
</dbReference>
<name>A0AAW2D444_9ROSI</name>
<gene>
    <name evidence="8" type="ORF">SO802_012919</name>
</gene>
<dbReference type="InterPro" id="IPR018289">
    <property type="entry name" value="MULE_transposase_dom"/>
</dbReference>
<evidence type="ECO:0000256" key="1">
    <source>
        <dbReference type="ARBA" id="ARBA00022723"/>
    </source>
</evidence>
<dbReference type="Proteomes" id="UP001459277">
    <property type="component" value="Unassembled WGS sequence"/>
</dbReference>
<evidence type="ECO:0008006" key="10">
    <source>
        <dbReference type="Google" id="ProtNLM"/>
    </source>
</evidence>
<reference evidence="8 9" key="1">
    <citation type="submission" date="2024-01" db="EMBL/GenBank/DDBJ databases">
        <title>A telomere-to-telomere, gap-free genome of sweet tea (Lithocarpus litseifolius).</title>
        <authorList>
            <person name="Zhou J."/>
        </authorList>
    </citation>
    <scope>NUCLEOTIDE SEQUENCE [LARGE SCALE GENOMIC DNA]</scope>
    <source>
        <strain evidence="8">Zhou-2022a</strain>
        <tissue evidence="8">Leaf</tissue>
    </source>
</reference>